<feature type="region of interest" description="Disordered" evidence="1">
    <location>
        <begin position="49"/>
        <end position="129"/>
    </location>
</feature>
<sequence>MWHGPNHRICTCVQLGCDKQFFKKNGQITPGRLFHRTNYPNHLEAANRAGVPVPHTTSNNILQATLPHPSGQLTSTSQSPPHPPQPRVQPAKRPRDDYESELVHADMDPDTSRPPKNPRVSPPLSDIIPSSSTAIIQPSISSFNTTITTAGSARPLLIFPTEPFYIPRRMLQHTSCIQSMYHVIHDYINHNRSNKSCRTMLEMERFKLKTTFTASNPMELDVLTEIPSTIEKALRCFHLEVHVHELLCCRIGEVGKSLQGEDDARLQKGDYSHIYEPPLVDEENLGSTTSSKHIVGKTMIQRHTLKTLFNNLCDNTPPEYAQKIGFDALTRTSGAKWQPTTLSTEIIGAIQPLLNNLGLSALPKFEKTSIWRNAGKTFSTLQWHVGNSRVEFQDRAGTSFGEIIHIIRIKTYHNPIFVVRPFTALTPGDELKSPYSSYPYLKARVMYRQTQPLRGLAHSDLFGHAALVENSAGVLEITQPTIFVLSLRSLGIIDMASTFSDRASPDNPSSDDMDTS</sequence>
<dbReference type="AlphaFoldDB" id="F4SA82"/>
<feature type="compositionally biased region" description="Basic and acidic residues" evidence="1">
    <location>
        <begin position="93"/>
        <end position="113"/>
    </location>
</feature>
<dbReference type="GeneID" id="18925016"/>
<protein>
    <submittedName>
        <fullName evidence="2">Uncharacterized protein</fullName>
    </submittedName>
</protein>
<name>F4SA82_MELLP</name>
<dbReference type="HOGENOM" id="CLU_527929_0_0_1"/>
<dbReference type="Proteomes" id="UP000001072">
    <property type="component" value="Unassembled WGS sequence"/>
</dbReference>
<keyword evidence="3" id="KW-1185">Reference proteome</keyword>
<proteinExistence type="predicted"/>
<reference evidence="3" key="1">
    <citation type="journal article" date="2011" name="Proc. Natl. Acad. Sci. U.S.A.">
        <title>Obligate biotrophy features unraveled by the genomic analysis of rust fungi.</title>
        <authorList>
            <person name="Duplessis S."/>
            <person name="Cuomo C.A."/>
            <person name="Lin Y.-C."/>
            <person name="Aerts A."/>
            <person name="Tisserant E."/>
            <person name="Veneault-Fourrey C."/>
            <person name="Joly D.L."/>
            <person name="Hacquard S."/>
            <person name="Amselem J."/>
            <person name="Cantarel B.L."/>
            <person name="Chiu R."/>
            <person name="Coutinho P.M."/>
            <person name="Feau N."/>
            <person name="Field M."/>
            <person name="Frey P."/>
            <person name="Gelhaye E."/>
            <person name="Goldberg J."/>
            <person name="Grabherr M.G."/>
            <person name="Kodira C.D."/>
            <person name="Kohler A."/>
            <person name="Kuees U."/>
            <person name="Lindquist E.A."/>
            <person name="Lucas S.M."/>
            <person name="Mago R."/>
            <person name="Mauceli E."/>
            <person name="Morin E."/>
            <person name="Murat C."/>
            <person name="Pangilinan J.L."/>
            <person name="Park R."/>
            <person name="Pearson M."/>
            <person name="Quesneville H."/>
            <person name="Rouhier N."/>
            <person name="Sakthikumar S."/>
            <person name="Salamov A.A."/>
            <person name="Schmutz J."/>
            <person name="Selles B."/>
            <person name="Shapiro H."/>
            <person name="Tanguay P."/>
            <person name="Tuskan G.A."/>
            <person name="Henrissat B."/>
            <person name="Van de Peer Y."/>
            <person name="Rouze P."/>
            <person name="Ellis J.G."/>
            <person name="Dodds P.N."/>
            <person name="Schein J.E."/>
            <person name="Zhong S."/>
            <person name="Hamelin R.C."/>
            <person name="Grigoriev I.V."/>
            <person name="Szabo L.J."/>
            <person name="Martin F."/>
        </authorList>
    </citation>
    <scope>NUCLEOTIDE SEQUENCE [LARGE SCALE GENOMIC DNA]</scope>
    <source>
        <strain evidence="3">98AG31 / pathotype 3-4-7</strain>
    </source>
</reference>
<dbReference type="InParanoid" id="F4SA82"/>
<evidence type="ECO:0000313" key="3">
    <source>
        <dbReference type="Proteomes" id="UP000001072"/>
    </source>
</evidence>
<organism evidence="3">
    <name type="scientific">Melampsora larici-populina (strain 98AG31 / pathotype 3-4-7)</name>
    <name type="common">Poplar leaf rust fungus</name>
    <dbReference type="NCBI Taxonomy" id="747676"/>
    <lineage>
        <taxon>Eukaryota</taxon>
        <taxon>Fungi</taxon>
        <taxon>Dikarya</taxon>
        <taxon>Basidiomycota</taxon>
        <taxon>Pucciniomycotina</taxon>
        <taxon>Pucciniomycetes</taxon>
        <taxon>Pucciniales</taxon>
        <taxon>Melampsoraceae</taxon>
        <taxon>Melampsora</taxon>
    </lineage>
</organism>
<evidence type="ECO:0000256" key="1">
    <source>
        <dbReference type="SAM" id="MobiDB-lite"/>
    </source>
</evidence>
<dbReference type="EMBL" id="GL883176">
    <property type="protein sequence ID" value="EGF98450.1"/>
    <property type="molecule type" value="Genomic_DNA"/>
</dbReference>
<gene>
    <name evidence="2" type="ORF">MELLADRAFT_113538</name>
</gene>
<dbReference type="VEuPathDB" id="FungiDB:MELLADRAFT_113538"/>
<dbReference type="RefSeq" id="XP_007418327.1">
    <property type="nucleotide sequence ID" value="XM_007418265.1"/>
</dbReference>
<evidence type="ECO:0000313" key="2">
    <source>
        <dbReference type="EMBL" id="EGF98450.1"/>
    </source>
</evidence>
<accession>F4SA82</accession>
<dbReference type="KEGG" id="mlr:MELLADRAFT_113538"/>